<dbReference type="STRING" id="71784.A0A1Y2AHM0"/>
<dbReference type="InParanoid" id="A0A1Y2AHM0"/>
<accession>A0A1Y2AHM0</accession>
<keyword evidence="1" id="KW-0812">Transmembrane</keyword>
<comment type="caution">
    <text evidence="2">The sequence shown here is derived from an EMBL/GenBank/DDBJ whole genome shotgun (WGS) entry which is preliminary data.</text>
</comment>
<keyword evidence="1" id="KW-0472">Membrane</keyword>
<dbReference type="EMBL" id="MCFC01000110">
    <property type="protein sequence ID" value="ORY21465.1"/>
    <property type="molecule type" value="Genomic_DNA"/>
</dbReference>
<keyword evidence="1" id="KW-1133">Transmembrane helix</keyword>
<evidence type="ECO:0000313" key="3">
    <source>
        <dbReference type="Proteomes" id="UP000193986"/>
    </source>
</evidence>
<proteinExistence type="predicted"/>
<keyword evidence="3" id="KW-1185">Reference proteome</keyword>
<dbReference type="PANTHER" id="PTHR28002:SF1">
    <property type="entry name" value="MIOREX COMPLEX COMPONENT 11"/>
    <property type="match status" value="1"/>
</dbReference>
<feature type="transmembrane region" description="Helical" evidence="1">
    <location>
        <begin position="35"/>
        <end position="60"/>
    </location>
</feature>
<protein>
    <submittedName>
        <fullName evidence="2">Uncharacterized protein</fullName>
    </submittedName>
</protein>
<dbReference type="InterPro" id="IPR018811">
    <property type="entry name" value="MRX11"/>
</dbReference>
<dbReference type="Pfam" id="PF10306">
    <property type="entry name" value="FLILHELTA"/>
    <property type="match status" value="1"/>
</dbReference>
<dbReference type="AlphaFoldDB" id="A0A1Y2AHM0"/>
<organism evidence="2 3">
    <name type="scientific">Naematelia encephala</name>
    <dbReference type="NCBI Taxonomy" id="71784"/>
    <lineage>
        <taxon>Eukaryota</taxon>
        <taxon>Fungi</taxon>
        <taxon>Dikarya</taxon>
        <taxon>Basidiomycota</taxon>
        <taxon>Agaricomycotina</taxon>
        <taxon>Tremellomycetes</taxon>
        <taxon>Tremellales</taxon>
        <taxon>Naemateliaceae</taxon>
        <taxon>Naematelia</taxon>
    </lineage>
</organism>
<dbReference type="PANTHER" id="PTHR28002">
    <property type="entry name" value="MIOREX COMPLEX COMPONENT 11"/>
    <property type="match status" value="1"/>
</dbReference>
<sequence>MYQRYAPALHSLSERTGTPLPSLFVSFLILHELTAFIPLLITFYIFNALGAGVAFVAWLIDITEEKDKEKHKDKDIGEQGQGQGQGWTMAGKVREWYDEAEKRVEKVGHRYGILGYEKTSKDDQGMLGTEQVKDEVGSKGTKAVGSVADAIAAYVVIKALLPVRIGASLWLAPGFARFALNPLQHLVRRLRR</sequence>
<dbReference type="Proteomes" id="UP000193986">
    <property type="component" value="Unassembled WGS sequence"/>
</dbReference>
<name>A0A1Y2AHM0_9TREE</name>
<evidence type="ECO:0000256" key="1">
    <source>
        <dbReference type="SAM" id="Phobius"/>
    </source>
</evidence>
<reference evidence="2 3" key="1">
    <citation type="submission" date="2016-07" db="EMBL/GenBank/DDBJ databases">
        <title>Pervasive Adenine N6-methylation of Active Genes in Fungi.</title>
        <authorList>
            <consortium name="DOE Joint Genome Institute"/>
            <person name="Mondo S.J."/>
            <person name="Dannebaum R.O."/>
            <person name="Kuo R.C."/>
            <person name="Labutti K."/>
            <person name="Haridas S."/>
            <person name="Kuo A."/>
            <person name="Salamov A."/>
            <person name="Ahrendt S.R."/>
            <person name="Lipzen A."/>
            <person name="Sullivan W."/>
            <person name="Andreopoulos W.B."/>
            <person name="Clum A."/>
            <person name="Lindquist E."/>
            <person name="Daum C."/>
            <person name="Ramamoorthy G.K."/>
            <person name="Gryganskyi A."/>
            <person name="Culley D."/>
            <person name="Magnuson J.K."/>
            <person name="James T.Y."/>
            <person name="O'Malley M.A."/>
            <person name="Stajich J.E."/>
            <person name="Spatafora J.W."/>
            <person name="Visel A."/>
            <person name="Grigoriev I.V."/>
        </authorList>
    </citation>
    <scope>NUCLEOTIDE SEQUENCE [LARGE SCALE GENOMIC DNA]</scope>
    <source>
        <strain evidence="2 3">68-887.2</strain>
    </source>
</reference>
<dbReference type="GO" id="GO:0005739">
    <property type="term" value="C:mitochondrion"/>
    <property type="evidence" value="ECO:0007669"/>
    <property type="project" value="TreeGrafter"/>
</dbReference>
<gene>
    <name evidence="2" type="ORF">BCR39DRAFT_474459</name>
</gene>
<dbReference type="OrthoDB" id="5580261at2759"/>
<evidence type="ECO:0000313" key="2">
    <source>
        <dbReference type="EMBL" id="ORY21465.1"/>
    </source>
</evidence>